<dbReference type="SUPFAM" id="SSF55129">
    <property type="entry name" value="Ribosomal protein L30p/L7e"/>
    <property type="match status" value="1"/>
</dbReference>
<gene>
    <name evidence="1" type="ORF">TAT_000300000</name>
    <name evidence="2" type="ORF">TAV_000300100</name>
</gene>
<dbReference type="GO" id="GO:0003723">
    <property type="term" value="F:RNA binding"/>
    <property type="evidence" value="ECO:0007669"/>
    <property type="project" value="TreeGrafter"/>
</dbReference>
<proteinExistence type="predicted"/>
<dbReference type="GO" id="GO:0003735">
    <property type="term" value="F:structural constituent of ribosome"/>
    <property type="evidence" value="ECO:0007669"/>
    <property type="project" value="TreeGrafter"/>
</dbReference>
<dbReference type="VEuPathDB" id="PiroplasmaDB:TA17230"/>
<protein>
    <submittedName>
        <fullName evidence="2">60S ribosomal protein l7-a, putative</fullName>
    </submittedName>
</protein>
<dbReference type="Gene3D" id="1.10.15.30">
    <property type="match status" value="1"/>
</dbReference>
<dbReference type="InterPro" id="IPR039699">
    <property type="entry name" value="Ribosomal_uL30"/>
</dbReference>
<dbReference type="EMBL" id="UIVT01000004">
    <property type="protein sequence ID" value="SVP94002.1"/>
    <property type="molecule type" value="Genomic_DNA"/>
</dbReference>
<keyword evidence="2" id="KW-0687">Ribonucleoprotein</keyword>
<dbReference type="Gene3D" id="3.30.1390.20">
    <property type="entry name" value="Ribosomal protein L30, ferredoxin-like fold domain"/>
    <property type="match status" value="1"/>
</dbReference>
<dbReference type="PANTHER" id="PTHR11524:SF16">
    <property type="entry name" value="LARGE RIBOSOMAL SUBUNIT PROTEIN UL30"/>
    <property type="match status" value="1"/>
</dbReference>
<dbReference type="AlphaFoldDB" id="A0A3B0MXK7"/>
<dbReference type="GO" id="GO:0000463">
    <property type="term" value="P:maturation of LSU-rRNA from tricistronic rRNA transcript (SSU-rRNA, 5.8S rRNA, LSU-rRNA)"/>
    <property type="evidence" value="ECO:0007669"/>
    <property type="project" value="TreeGrafter"/>
</dbReference>
<dbReference type="GO" id="GO:0022625">
    <property type="term" value="C:cytosolic large ribosomal subunit"/>
    <property type="evidence" value="ECO:0007669"/>
    <property type="project" value="TreeGrafter"/>
</dbReference>
<reference evidence="2" key="1">
    <citation type="submission" date="2018-07" db="EMBL/GenBank/DDBJ databases">
        <authorList>
            <person name="Quirk P.G."/>
            <person name="Krulwich T.A."/>
        </authorList>
    </citation>
    <scope>NUCLEOTIDE SEQUENCE</scope>
    <source>
        <strain evidence="2">Anand</strain>
    </source>
</reference>
<dbReference type="EMBL" id="UIVS01000004">
    <property type="protein sequence ID" value="SVP94485.1"/>
    <property type="molecule type" value="Genomic_DNA"/>
</dbReference>
<evidence type="ECO:0000313" key="2">
    <source>
        <dbReference type="EMBL" id="SVP94485.1"/>
    </source>
</evidence>
<evidence type="ECO:0000313" key="1">
    <source>
        <dbReference type="EMBL" id="SVP94002.1"/>
    </source>
</evidence>
<keyword evidence="2" id="KW-0689">Ribosomal protein</keyword>
<sequence>MKGIDGDIKKPETILRGHRIDLKRRSEIAKQVRLLKLKKKSYRDKNAIVSLNTIFKKSKQLDLDLKRTKAQEKKPKVNPPKEYKLLFVVRNSRNVESQICKDILKTIGLTRINTGRFMSNSVSNLDLINKVLPFVYYGTPTLKHVKDLLHKRGTIYQHNKAEMISGNLIIEENFSNYGIYSIDELIETIYKGSTGSEDILLKLGPINLSNLNIYSRFHTIYLYNYNSLITDTLRITISMETPTLTTY</sequence>
<accession>A0A3B0MXK7</accession>
<dbReference type="InterPro" id="IPR036919">
    <property type="entry name" value="Ribo_uL30_ferredoxin-like_sf"/>
</dbReference>
<dbReference type="PANTHER" id="PTHR11524">
    <property type="entry name" value="60S RIBOSOMAL PROTEIN L7"/>
    <property type="match status" value="1"/>
</dbReference>
<organism evidence="2">
    <name type="scientific">Theileria annulata</name>
    <dbReference type="NCBI Taxonomy" id="5874"/>
    <lineage>
        <taxon>Eukaryota</taxon>
        <taxon>Sar</taxon>
        <taxon>Alveolata</taxon>
        <taxon>Apicomplexa</taxon>
        <taxon>Aconoidasida</taxon>
        <taxon>Piroplasmida</taxon>
        <taxon>Theileriidae</taxon>
        <taxon>Theileria</taxon>
    </lineage>
</organism>
<name>A0A3B0MXK7_THEAN</name>